<feature type="repeat" description="WD" evidence="13">
    <location>
        <begin position="229"/>
        <end position="270"/>
    </location>
</feature>
<evidence type="ECO:0000256" key="7">
    <source>
        <dbReference type="ARBA" id="ARBA00022892"/>
    </source>
</evidence>
<dbReference type="KEGG" id="eiv:EIN_368160"/>
<feature type="repeat" description="WD" evidence="13">
    <location>
        <begin position="51"/>
        <end position="92"/>
    </location>
</feature>
<dbReference type="InterPro" id="IPR015943">
    <property type="entry name" value="WD40/YVTN_repeat-like_dom_sf"/>
</dbReference>
<dbReference type="InterPro" id="IPR020472">
    <property type="entry name" value="WD40_PAC1"/>
</dbReference>
<dbReference type="PANTHER" id="PTHR19876">
    <property type="entry name" value="COATOMER"/>
    <property type="match status" value="1"/>
</dbReference>
<feature type="domain" description="COPA/B TPR" evidence="15">
    <location>
        <begin position="605"/>
        <end position="744"/>
    </location>
</feature>
<dbReference type="EMBL" id="KB206690">
    <property type="protein sequence ID" value="ELP88818.1"/>
    <property type="molecule type" value="Genomic_DNA"/>
</dbReference>
<dbReference type="FunFam" id="2.130.10.10:FF:000016">
    <property type="entry name" value="Coatomer alpha subunit, putative"/>
    <property type="match status" value="1"/>
</dbReference>
<evidence type="ECO:0000256" key="5">
    <source>
        <dbReference type="ARBA" id="ARBA00022574"/>
    </source>
</evidence>
<dbReference type="VEuPathDB" id="AmoebaDB:EIN_368160"/>
<dbReference type="GO" id="GO:0000139">
    <property type="term" value="C:Golgi membrane"/>
    <property type="evidence" value="ECO:0007669"/>
    <property type="project" value="UniProtKB-SubCell"/>
</dbReference>
<feature type="repeat" description="WD" evidence="13">
    <location>
        <begin position="93"/>
        <end position="125"/>
    </location>
</feature>
<evidence type="ECO:0000256" key="8">
    <source>
        <dbReference type="ARBA" id="ARBA00022927"/>
    </source>
</evidence>
<dbReference type="GO" id="GO:0005198">
    <property type="term" value="F:structural molecule activity"/>
    <property type="evidence" value="ECO:0007669"/>
    <property type="project" value="InterPro"/>
</dbReference>
<sequence>MSLRVNPSFETRTARVKGISFHPTRNWVLTSLHNGKVQLWDMRTRTLLHVYEGHKGPVRSVMFHPDRPIFVTGGDDTNIIVWSYTTHREICRLTGHMDYVRTVQFHPTEPWIISASDDRTIRVWNWMSRQCVLLLPGHEHYVMSAYFHPNPMTPLIVSASLDQTVRVWDISGLKERGEGVVKFLIDGHQLGVNCAVFHPKQPYIATASDDKTIRLWKYNETRMWELCCLRGHTSIVSSVAFVPSCDVLVSNSEDRTIKLWDITKRTLISSYQRERDRFWVTAVHPNGYSIGCGHDSGLIVFKLSNQRVPVVRTDDSLYYICRGAVRLFEFAGKKDAAIVNLPKRQTAGVNNHASDLVLDETRKYMLVAYAKQNSHDIYNISSSREATALPTKGGFVVGLKGCYAAFDRGTATVSIRKYEGSVIRSITLTERPEKMVSGPFPSTVVFGTREEAIIFDVEEQKVLKVVKMKALKRVVSGGAYGDYAALIGKRQVVMIGKKMDVVCKCNEVARVKSGVFVGETLFYTTSSHLKYLLPNGEGGVIKQLDTVMYLADARPPKMYLVNREGQLKLLTINPNEYLFKLNVFSRDYTSLAYMVEQRDVIGQYVVGYLRNKGLPEVALQCVRDPQIRADLALKCLDLQAAFEACKSLESPQMWKSLGNAAMISGHQEFADKAYQKTQDATKAAYLYVACGAKEKLDKITQVTDTWKDLNANFTCAALAGNHLQIVKCLFNAGQIRMAYIAAVKHGLDDLATKIAEEIKNKNQTVPKIPSDKKKIPFPEPPTNILLASKPWPVMN</sequence>
<keyword evidence="7" id="KW-0931">ER-Golgi transport</keyword>
<dbReference type="Gene3D" id="2.130.10.10">
    <property type="entry name" value="YVTN repeat-like/Quinoprotein amine dehydrogenase"/>
    <property type="match status" value="1"/>
</dbReference>
<dbReference type="Pfam" id="PF00400">
    <property type="entry name" value="WD40"/>
    <property type="match status" value="6"/>
</dbReference>
<reference evidence="16 17" key="1">
    <citation type="submission" date="2012-10" db="EMBL/GenBank/DDBJ databases">
        <authorList>
            <person name="Zafar N."/>
            <person name="Inman J."/>
            <person name="Hall N."/>
            <person name="Lorenzi H."/>
            <person name="Caler E."/>
        </authorList>
    </citation>
    <scope>NUCLEOTIDE SEQUENCE [LARGE SCALE GENOMIC DNA]</scope>
    <source>
        <strain evidence="16 17">IP1</strain>
    </source>
</reference>
<dbReference type="InterPro" id="IPR001680">
    <property type="entry name" value="WD40_rpt"/>
</dbReference>
<dbReference type="AlphaFoldDB" id="A0A0A1U3N6"/>
<protein>
    <recommendedName>
        <fullName evidence="12">Beta'-coat protein</fullName>
    </recommendedName>
</protein>
<evidence type="ECO:0000256" key="1">
    <source>
        <dbReference type="ARBA" id="ARBA00004255"/>
    </source>
</evidence>
<evidence type="ECO:0000259" key="14">
    <source>
        <dbReference type="Pfam" id="PF04053"/>
    </source>
</evidence>
<feature type="domain" description="COPA/B second beta-propeller" evidence="14">
    <location>
        <begin position="325"/>
        <end position="562"/>
    </location>
</feature>
<gene>
    <name evidence="16" type="ORF">EIN_368160</name>
</gene>
<dbReference type="OrthoDB" id="10261470at2759"/>
<evidence type="ECO:0000256" key="6">
    <source>
        <dbReference type="ARBA" id="ARBA00022737"/>
    </source>
</evidence>
<evidence type="ECO:0000313" key="17">
    <source>
        <dbReference type="Proteomes" id="UP000014680"/>
    </source>
</evidence>
<keyword evidence="6" id="KW-0677">Repeat</keyword>
<evidence type="ECO:0000259" key="15">
    <source>
        <dbReference type="Pfam" id="PF23953"/>
    </source>
</evidence>
<dbReference type="PRINTS" id="PR00320">
    <property type="entry name" value="GPROTEINBRPT"/>
</dbReference>
<dbReference type="InterPro" id="IPR036322">
    <property type="entry name" value="WD40_repeat_dom_sf"/>
</dbReference>
<dbReference type="OMA" id="KSFIWIN"/>
<dbReference type="InterPro" id="IPR050844">
    <property type="entry name" value="Coatomer_complex_subunit"/>
</dbReference>
<evidence type="ECO:0000256" key="4">
    <source>
        <dbReference type="ARBA" id="ARBA00022490"/>
    </source>
</evidence>
<keyword evidence="10" id="KW-0472">Membrane</keyword>
<dbReference type="PROSITE" id="PS50082">
    <property type="entry name" value="WD_REPEATS_2"/>
    <property type="match status" value="6"/>
</dbReference>
<keyword evidence="9" id="KW-0333">Golgi apparatus</keyword>
<keyword evidence="5 13" id="KW-0853">WD repeat</keyword>
<evidence type="ECO:0000313" key="16">
    <source>
        <dbReference type="EMBL" id="ELP88818.1"/>
    </source>
</evidence>
<keyword evidence="4" id="KW-0963">Cytoplasm</keyword>
<organism evidence="16 17">
    <name type="scientific">Entamoeba invadens IP1</name>
    <dbReference type="NCBI Taxonomy" id="370355"/>
    <lineage>
        <taxon>Eukaryota</taxon>
        <taxon>Amoebozoa</taxon>
        <taxon>Evosea</taxon>
        <taxon>Archamoebae</taxon>
        <taxon>Mastigamoebida</taxon>
        <taxon>Entamoebidae</taxon>
        <taxon>Entamoeba</taxon>
    </lineage>
</organism>
<evidence type="ECO:0000256" key="3">
    <source>
        <dbReference type="ARBA" id="ARBA00022448"/>
    </source>
</evidence>
<dbReference type="InterPro" id="IPR006692">
    <property type="entry name" value="Beta-prop_COPA/B_2nd"/>
</dbReference>
<comment type="subcellular location">
    <subcellularLocation>
        <location evidence="2">Cytoplasm</location>
    </subcellularLocation>
    <subcellularLocation>
        <location evidence="1">Golgi apparatus membrane</location>
        <topology evidence="1">Peripheral membrane protein</topology>
        <orientation evidence="1">Cytoplasmic side</orientation>
    </subcellularLocation>
</comment>
<dbReference type="FunFam" id="1.25.40.470:FF:000002">
    <property type="entry name" value="Coatomer subunit alpha"/>
    <property type="match status" value="1"/>
</dbReference>
<dbReference type="RefSeq" id="XP_004255589.1">
    <property type="nucleotide sequence ID" value="XM_004255541.1"/>
</dbReference>
<proteinExistence type="predicted"/>
<keyword evidence="17" id="KW-1185">Reference proteome</keyword>
<feature type="repeat" description="WD" evidence="13">
    <location>
        <begin position="185"/>
        <end position="217"/>
    </location>
</feature>
<evidence type="ECO:0000256" key="9">
    <source>
        <dbReference type="ARBA" id="ARBA00023034"/>
    </source>
</evidence>
<accession>A0A0A1U3N6</accession>
<dbReference type="PROSITE" id="PS50294">
    <property type="entry name" value="WD_REPEATS_REGION"/>
    <property type="match status" value="5"/>
</dbReference>
<evidence type="ECO:0000256" key="12">
    <source>
        <dbReference type="ARBA" id="ARBA00032920"/>
    </source>
</evidence>
<dbReference type="GO" id="GO:0006886">
    <property type="term" value="P:intracellular protein transport"/>
    <property type="evidence" value="ECO:0007669"/>
    <property type="project" value="InterPro"/>
</dbReference>
<keyword evidence="8" id="KW-0653">Protein transport</keyword>
<evidence type="ECO:0000256" key="2">
    <source>
        <dbReference type="ARBA" id="ARBA00004496"/>
    </source>
</evidence>
<dbReference type="PROSITE" id="PS00678">
    <property type="entry name" value="WD_REPEATS_1"/>
    <property type="match status" value="2"/>
</dbReference>
<dbReference type="Pfam" id="PF23953">
    <property type="entry name" value="TPR_COPA_B"/>
    <property type="match status" value="1"/>
</dbReference>
<dbReference type="SUPFAM" id="SSF50978">
    <property type="entry name" value="WD40 repeat-like"/>
    <property type="match status" value="1"/>
</dbReference>
<evidence type="ECO:0000256" key="10">
    <source>
        <dbReference type="ARBA" id="ARBA00023136"/>
    </source>
</evidence>
<dbReference type="GeneID" id="14887804"/>
<dbReference type="Pfam" id="PF04053">
    <property type="entry name" value="B-prop_COPA_B_2nd"/>
    <property type="match status" value="1"/>
</dbReference>
<dbReference type="InterPro" id="IPR019775">
    <property type="entry name" value="WD40_repeat_CS"/>
</dbReference>
<dbReference type="GO" id="GO:0006891">
    <property type="term" value="P:intra-Golgi vesicle-mediated transport"/>
    <property type="evidence" value="ECO:0007669"/>
    <property type="project" value="TreeGrafter"/>
</dbReference>
<evidence type="ECO:0000256" key="11">
    <source>
        <dbReference type="ARBA" id="ARBA00025536"/>
    </source>
</evidence>
<name>A0A0A1U3N6_ENTIV</name>
<dbReference type="GO" id="GO:0006888">
    <property type="term" value="P:endoplasmic reticulum to Golgi vesicle-mediated transport"/>
    <property type="evidence" value="ECO:0007669"/>
    <property type="project" value="TreeGrafter"/>
</dbReference>
<feature type="repeat" description="WD" evidence="13">
    <location>
        <begin position="9"/>
        <end position="50"/>
    </location>
</feature>
<dbReference type="PANTHER" id="PTHR19876:SF1">
    <property type="entry name" value="COATOMER SUBUNIT ALPHA"/>
    <property type="match status" value="1"/>
</dbReference>
<keyword evidence="3" id="KW-0813">Transport</keyword>
<dbReference type="Proteomes" id="UP000014680">
    <property type="component" value="Unassembled WGS sequence"/>
</dbReference>
<dbReference type="InterPro" id="IPR056176">
    <property type="entry name" value="TPR_COPA_B"/>
</dbReference>
<dbReference type="GO" id="GO:0006890">
    <property type="term" value="P:retrograde vesicle-mediated transport, Golgi to endoplasmic reticulum"/>
    <property type="evidence" value="ECO:0007669"/>
    <property type="project" value="TreeGrafter"/>
</dbReference>
<dbReference type="SMART" id="SM00320">
    <property type="entry name" value="WD40"/>
    <property type="match status" value="7"/>
</dbReference>
<dbReference type="GO" id="GO:0030126">
    <property type="term" value="C:COPI vesicle coat"/>
    <property type="evidence" value="ECO:0007669"/>
    <property type="project" value="TreeGrafter"/>
</dbReference>
<evidence type="ECO:0000256" key="13">
    <source>
        <dbReference type="PROSITE-ProRule" id="PRU00221"/>
    </source>
</evidence>
<feature type="repeat" description="WD" evidence="13">
    <location>
        <begin position="135"/>
        <end position="171"/>
    </location>
</feature>
<dbReference type="CDD" id="cd22948">
    <property type="entry name" value="Coatomer_WDAD_alpha"/>
    <property type="match status" value="1"/>
</dbReference>
<dbReference type="CDD" id="cd00200">
    <property type="entry name" value="WD40"/>
    <property type="match status" value="1"/>
</dbReference>
<dbReference type="InterPro" id="IPR047312">
    <property type="entry name" value="Coatomer_alpha_WD-assoc_reg"/>
</dbReference>
<comment type="function">
    <text evidence="11">The coatomer is a cytosolic protein complex that binds to dilysine motifs and reversibly associates with Golgi non-clathrin-coated vesicles, which further mediate biosynthetic protein transport from the ER, via the Golgi up to the trans Golgi network. Coatomer complex is required for budding from Golgi membranes, and is essential for the retrograde Golgi-to-ER transport of dilysine-tagged proteins.</text>
</comment>
<dbReference type="Gene3D" id="1.25.40.470">
    <property type="match status" value="1"/>
</dbReference>